<comment type="catalytic activity">
    <reaction evidence="6">
        <text>a 5'-end (N(7)-methyl 5'-triphosphoguanosine)-(2'-O-methyl-ribonucleoside)-(ribonucleotide) in mRNA + S-adenosyl-L-methionine = a 5'-end (N(7)-methyl 5'-triphosphoguanosine)-(2'-O-methyl-ribonucleoside)-(2'-O-methyl-ribonucleotide) in mRNA + S-adenosyl-L-homocysteine + H(+)</text>
        <dbReference type="Rhea" id="RHEA:67024"/>
        <dbReference type="Rhea" id="RHEA-COMP:17169"/>
        <dbReference type="Rhea" id="RHEA-COMP:17170"/>
        <dbReference type="ChEBI" id="CHEBI:15378"/>
        <dbReference type="ChEBI" id="CHEBI:57856"/>
        <dbReference type="ChEBI" id="CHEBI:59789"/>
        <dbReference type="ChEBI" id="CHEBI:167612"/>
        <dbReference type="ChEBI" id="CHEBI:167614"/>
        <dbReference type="EC" id="2.1.1.296"/>
    </reaction>
</comment>
<dbReference type="GO" id="GO:0005634">
    <property type="term" value="C:nucleus"/>
    <property type="evidence" value="ECO:0007669"/>
    <property type="project" value="TreeGrafter"/>
</dbReference>
<feature type="binding site" evidence="7">
    <location>
        <position position="125"/>
    </location>
    <ligand>
        <name>S-adenosyl-L-methionine</name>
        <dbReference type="ChEBI" id="CHEBI:59789"/>
    </ligand>
</feature>
<dbReference type="Gene3D" id="3.40.50.12760">
    <property type="match status" value="1"/>
</dbReference>
<feature type="binding site" evidence="7">
    <location>
        <position position="213"/>
    </location>
    <ligand>
        <name>S-adenosyl-L-methionine</name>
        <dbReference type="ChEBI" id="CHEBI:59789"/>
    </ligand>
</feature>
<organism evidence="9 10">
    <name type="scientific">Leptotrombidium deliense</name>
    <dbReference type="NCBI Taxonomy" id="299467"/>
    <lineage>
        <taxon>Eukaryota</taxon>
        <taxon>Metazoa</taxon>
        <taxon>Ecdysozoa</taxon>
        <taxon>Arthropoda</taxon>
        <taxon>Chelicerata</taxon>
        <taxon>Arachnida</taxon>
        <taxon>Acari</taxon>
        <taxon>Acariformes</taxon>
        <taxon>Trombidiformes</taxon>
        <taxon>Prostigmata</taxon>
        <taxon>Anystina</taxon>
        <taxon>Parasitengona</taxon>
        <taxon>Trombiculoidea</taxon>
        <taxon>Trombiculidae</taxon>
        <taxon>Leptotrombidium</taxon>
    </lineage>
</organism>
<evidence type="ECO:0000256" key="6">
    <source>
        <dbReference type="ARBA" id="ARBA00049477"/>
    </source>
</evidence>
<name>A0A443STE0_9ACAR</name>
<gene>
    <name evidence="9" type="ORF">B4U80_10591</name>
</gene>
<protein>
    <recommendedName>
        <fullName evidence="2">Cap-specific mRNA (nucleoside-2'-O-)-methyltransferase 2</fullName>
        <ecNumber evidence="1">2.1.1.296</ecNumber>
    </recommendedName>
</protein>
<dbReference type="InterPro" id="IPR002877">
    <property type="entry name" value="RNA_MeTrfase_FtsJ_dom"/>
</dbReference>
<dbReference type="PROSITE" id="PS51614">
    <property type="entry name" value="SAM_MT_ADRIFT"/>
    <property type="match status" value="1"/>
</dbReference>
<evidence type="ECO:0000256" key="5">
    <source>
        <dbReference type="ARBA" id="ARBA00022691"/>
    </source>
</evidence>
<feature type="active site" description="Proton acceptor" evidence="7">
    <location>
        <position position="253"/>
    </location>
</feature>
<evidence type="ECO:0000256" key="3">
    <source>
        <dbReference type="ARBA" id="ARBA00022603"/>
    </source>
</evidence>
<accession>A0A443STE0</accession>
<reference evidence="9 10" key="1">
    <citation type="journal article" date="2018" name="Gigascience">
        <title>Genomes of trombidid mites reveal novel predicted allergens and laterally-transferred genes associated with secondary metabolism.</title>
        <authorList>
            <person name="Dong X."/>
            <person name="Chaisiri K."/>
            <person name="Xia D."/>
            <person name="Armstrong S.D."/>
            <person name="Fang Y."/>
            <person name="Donnelly M.J."/>
            <person name="Kadowaki T."/>
            <person name="McGarry J.W."/>
            <person name="Darby A.C."/>
            <person name="Makepeace B.L."/>
        </authorList>
    </citation>
    <scope>NUCLEOTIDE SEQUENCE [LARGE SCALE GENOMIC DNA]</scope>
    <source>
        <strain evidence="9">UoL-UT</strain>
    </source>
</reference>
<keyword evidence="10" id="KW-1185">Reference proteome</keyword>
<dbReference type="PANTHER" id="PTHR16121">
    <property type="entry name" value="CAP-SPECIFIC MRNA (NUCLEOSIDE-2'-O-)-METHYLTRANSFERASE 1-RELATED"/>
    <property type="match status" value="1"/>
</dbReference>
<dbReference type="OrthoDB" id="429597at2759"/>
<evidence type="ECO:0000259" key="8">
    <source>
        <dbReference type="PROSITE" id="PS51614"/>
    </source>
</evidence>
<comment type="caution">
    <text evidence="7">Lacks conserved residue(s) required for the propagation of feature annotation.</text>
</comment>
<dbReference type="STRING" id="299467.A0A443STE0"/>
<dbReference type="Pfam" id="PF01728">
    <property type="entry name" value="FtsJ"/>
    <property type="match status" value="1"/>
</dbReference>
<evidence type="ECO:0000313" key="10">
    <source>
        <dbReference type="Proteomes" id="UP000288716"/>
    </source>
</evidence>
<proteinExistence type="predicted"/>
<dbReference type="AlphaFoldDB" id="A0A443STE0"/>
<dbReference type="PANTHER" id="PTHR16121:SF2">
    <property type="entry name" value="CAP-SPECIFIC MRNA (NUCLEOSIDE-2'-O-)-METHYLTRANSFERASE 2"/>
    <property type="match status" value="1"/>
</dbReference>
<dbReference type="InterPro" id="IPR050851">
    <property type="entry name" value="mRNA_Cap_2O-Ribose_MeTrfase"/>
</dbReference>
<dbReference type="GO" id="GO:0006370">
    <property type="term" value="P:7-methylguanosine mRNA capping"/>
    <property type="evidence" value="ECO:0007669"/>
    <property type="project" value="TreeGrafter"/>
</dbReference>
<evidence type="ECO:0000313" key="9">
    <source>
        <dbReference type="EMBL" id="RWS30763.1"/>
    </source>
</evidence>
<dbReference type="GO" id="GO:0120550">
    <property type="term" value="F:methyltransferase cap2 activity"/>
    <property type="evidence" value="ECO:0007669"/>
    <property type="project" value="UniProtKB-EC"/>
</dbReference>
<evidence type="ECO:0000256" key="1">
    <source>
        <dbReference type="ARBA" id="ARBA00012770"/>
    </source>
</evidence>
<keyword evidence="5 7" id="KW-0949">S-adenosyl-L-methionine</keyword>
<comment type="caution">
    <text evidence="9">The sequence shown here is derived from an EMBL/GenBank/DDBJ whole genome shotgun (WGS) entry which is preliminary data.</text>
</comment>
<dbReference type="SUPFAM" id="SSF53335">
    <property type="entry name" value="S-adenosyl-L-methionine-dependent methyltransferases"/>
    <property type="match status" value="1"/>
</dbReference>
<feature type="domain" description="Adrift-type SAM-dependent 2'-O-MTase" evidence="8">
    <location>
        <begin position="89"/>
        <end position="301"/>
    </location>
</feature>
<keyword evidence="3 7" id="KW-0489">Methyltransferase</keyword>
<dbReference type="GO" id="GO:0005737">
    <property type="term" value="C:cytoplasm"/>
    <property type="evidence" value="ECO:0007669"/>
    <property type="project" value="TreeGrafter"/>
</dbReference>
<dbReference type="VEuPathDB" id="VectorBase:LDEU001275"/>
<dbReference type="InterPro" id="IPR025807">
    <property type="entry name" value="Adrift-typ_MeTrfase"/>
</dbReference>
<dbReference type="GO" id="GO:0004483">
    <property type="term" value="F:methyltransferase cap1 activity"/>
    <property type="evidence" value="ECO:0007669"/>
    <property type="project" value="UniProtKB-ARBA"/>
</dbReference>
<evidence type="ECO:0000256" key="7">
    <source>
        <dbReference type="PROSITE-ProRule" id="PRU00946"/>
    </source>
</evidence>
<evidence type="ECO:0000256" key="4">
    <source>
        <dbReference type="ARBA" id="ARBA00022679"/>
    </source>
</evidence>
<dbReference type="Proteomes" id="UP000288716">
    <property type="component" value="Unassembled WGS sequence"/>
</dbReference>
<dbReference type="EC" id="2.1.1.296" evidence="1"/>
<sequence>MNSVFKEHQQLFHFQSDQNFDFECMEVALCFQNCDWKIEHLQDLKVDLNATKSLLNDKNLDEWGKHTTFTDISSFIINEMKRRLKRQPELLTRAWLKFYEILSEFPALTVADNEFRAVYLCEAPGAFVTATNHFLKSRDSSVKFVWTANTLNPYHEESDVFDAAIVEDRFIRHQNAYEHWYFGDDNTGNILHKSFLNALRCKVGNECDLVTADGGINCVNSPDKQELLMYPLITAEIFIALNCLKVGGCLVVKFFTLFEPQTISLVFLLFNVFRELFAFKPLTSKQGNSENPHLVHKLSNLYNEIIDSQFSFYKLRTTISGKTKGDNFI</sequence>
<keyword evidence="4 7" id="KW-0808">Transferase</keyword>
<dbReference type="EMBL" id="NCKV01000385">
    <property type="protein sequence ID" value="RWS30763.1"/>
    <property type="molecule type" value="Genomic_DNA"/>
</dbReference>
<dbReference type="GO" id="GO:0032259">
    <property type="term" value="P:methylation"/>
    <property type="evidence" value="ECO:0007669"/>
    <property type="project" value="UniProtKB-KW"/>
</dbReference>
<evidence type="ECO:0000256" key="2">
    <source>
        <dbReference type="ARBA" id="ARBA00021134"/>
    </source>
</evidence>
<dbReference type="InterPro" id="IPR029063">
    <property type="entry name" value="SAM-dependent_MTases_sf"/>
</dbReference>